<evidence type="ECO:0000256" key="6">
    <source>
        <dbReference type="SAM" id="Phobius"/>
    </source>
</evidence>
<feature type="transmembrane region" description="Helical" evidence="6">
    <location>
        <begin position="55"/>
        <end position="76"/>
    </location>
</feature>
<feature type="transmembrane region" description="Helical" evidence="6">
    <location>
        <begin position="88"/>
        <end position="110"/>
    </location>
</feature>
<keyword evidence="3 6" id="KW-0812">Transmembrane</keyword>
<keyword evidence="5 6" id="KW-0472">Membrane</keyword>
<comment type="subcellular location">
    <subcellularLocation>
        <location evidence="1">Cell membrane</location>
        <topology evidence="1">Multi-pass membrane protein</topology>
    </subcellularLocation>
</comment>
<protein>
    <submittedName>
        <fullName evidence="7">Cytochrome c oxidase subunit 4</fullName>
    </submittedName>
</protein>
<dbReference type="InterPro" id="IPR005171">
    <property type="entry name" value="Cyt_c_oxidase_su4_prok"/>
</dbReference>
<evidence type="ECO:0000256" key="1">
    <source>
        <dbReference type="ARBA" id="ARBA00004651"/>
    </source>
</evidence>
<evidence type="ECO:0000256" key="4">
    <source>
        <dbReference type="ARBA" id="ARBA00022989"/>
    </source>
</evidence>
<accession>A0A1I5WNM6</accession>
<dbReference type="AlphaFoldDB" id="A0A1I5WNM6"/>
<gene>
    <name evidence="7" type="ORF">SAMN05421670_1357</name>
</gene>
<reference evidence="8" key="1">
    <citation type="submission" date="2016-10" db="EMBL/GenBank/DDBJ databases">
        <authorList>
            <person name="Varghese N."/>
            <person name="Submissions S."/>
        </authorList>
    </citation>
    <scope>NUCLEOTIDE SEQUENCE [LARGE SCALE GENOMIC DNA]</scope>
    <source>
        <strain evidence="8">DSM 11706</strain>
    </source>
</reference>
<keyword evidence="8" id="KW-1185">Reference proteome</keyword>
<dbReference type="InterPro" id="IPR014257">
    <property type="entry name" value="Cyt_c_oxidase_su4_bacillaceae"/>
</dbReference>
<organism evidence="7 8">
    <name type="scientific">Psychrobacillus psychrotolerans</name>
    <dbReference type="NCBI Taxonomy" id="126156"/>
    <lineage>
        <taxon>Bacteria</taxon>
        <taxon>Bacillati</taxon>
        <taxon>Bacillota</taxon>
        <taxon>Bacilli</taxon>
        <taxon>Bacillales</taxon>
        <taxon>Bacillaceae</taxon>
        <taxon>Psychrobacillus</taxon>
    </lineage>
</organism>
<evidence type="ECO:0000256" key="5">
    <source>
        <dbReference type="ARBA" id="ARBA00023136"/>
    </source>
</evidence>
<dbReference type="Pfam" id="PF03626">
    <property type="entry name" value="COX4_pro"/>
    <property type="match status" value="1"/>
</dbReference>
<evidence type="ECO:0000313" key="8">
    <source>
        <dbReference type="Proteomes" id="UP000198734"/>
    </source>
</evidence>
<dbReference type="RefSeq" id="WP_093535382.1">
    <property type="nucleotide sequence ID" value="NZ_CP183885.1"/>
</dbReference>
<dbReference type="STRING" id="126156.SAMN05421670_1357"/>
<evidence type="ECO:0000256" key="2">
    <source>
        <dbReference type="ARBA" id="ARBA00022475"/>
    </source>
</evidence>
<dbReference type="GO" id="GO:0005886">
    <property type="term" value="C:plasma membrane"/>
    <property type="evidence" value="ECO:0007669"/>
    <property type="project" value="UniProtKB-SubCell"/>
</dbReference>
<dbReference type="OrthoDB" id="2989516at2"/>
<dbReference type="EMBL" id="FOXU01000001">
    <property type="protein sequence ID" value="SFQ21171.1"/>
    <property type="molecule type" value="Genomic_DNA"/>
</dbReference>
<dbReference type="Proteomes" id="UP000198734">
    <property type="component" value="Unassembled WGS sequence"/>
</dbReference>
<evidence type="ECO:0000313" key="7">
    <source>
        <dbReference type="EMBL" id="SFQ21171.1"/>
    </source>
</evidence>
<keyword evidence="2" id="KW-1003">Cell membrane</keyword>
<proteinExistence type="predicted"/>
<name>A0A1I5WNM6_9BACI</name>
<keyword evidence="4 6" id="KW-1133">Transmembrane helix</keyword>
<evidence type="ECO:0000256" key="3">
    <source>
        <dbReference type="ARBA" id="ARBA00022692"/>
    </source>
</evidence>
<dbReference type="NCBIfam" id="TIGR02908">
    <property type="entry name" value="CoxD_Bacillus"/>
    <property type="match status" value="1"/>
</dbReference>
<sequence length="111" mass="12925">MSHDAQVYVRSQTEFDYIKQKRKKDMRNQVTTFGIMIFLTLISFTAVAAGFSVYLIVPVILLLAAIQVVLQLYYFMHMSEKNHQVVAFFLYSAVLLAFTFILTFLTIIWWG</sequence>
<feature type="transmembrane region" description="Helical" evidence="6">
    <location>
        <begin position="30"/>
        <end position="49"/>
    </location>
</feature>